<protein>
    <submittedName>
        <fullName evidence="5">Ribosomal protein S5 alanine N-acetyltransferase</fullName>
    </submittedName>
</protein>
<keyword evidence="6" id="KW-1185">Reference proteome</keyword>
<keyword evidence="2" id="KW-0012">Acyltransferase</keyword>
<dbReference type="SUPFAM" id="SSF55729">
    <property type="entry name" value="Acyl-CoA N-acyltransferases (Nat)"/>
    <property type="match status" value="1"/>
</dbReference>
<dbReference type="OrthoDB" id="5242221at2"/>
<keyword evidence="5" id="KW-0689">Ribosomal protein</keyword>
<keyword evidence="5" id="KW-0687">Ribonucleoprotein</keyword>
<evidence type="ECO:0000256" key="2">
    <source>
        <dbReference type="ARBA" id="ARBA00023315"/>
    </source>
</evidence>
<dbReference type="Pfam" id="PF13302">
    <property type="entry name" value="Acetyltransf_3"/>
    <property type="match status" value="1"/>
</dbReference>
<dbReference type="GO" id="GO:0005840">
    <property type="term" value="C:ribosome"/>
    <property type="evidence" value="ECO:0007669"/>
    <property type="project" value="UniProtKB-KW"/>
</dbReference>
<reference evidence="5 6" key="1">
    <citation type="submission" date="2019-06" db="EMBL/GenBank/DDBJ databases">
        <title>Whole genome shotgun sequence of Paenarthrobacter aurescens NBRC 12136.</title>
        <authorList>
            <person name="Hosoyama A."/>
            <person name="Uohara A."/>
            <person name="Ohji S."/>
            <person name="Ichikawa N."/>
        </authorList>
    </citation>
    <scope>NUCLEOTIDE SEQUENCE [LARGE SCALE GENOMIC DNA]</scope>
    <source>
        <strain evidence="5 6">NBRC 12136</strain>
    </source>
</reference>
<dbReference type="InterPro" id="IPR016181">
    <property type="entry name" value="Acyl_CoA_acyltransferase"/>
</dbReference>
<dbReference type="Gene3D" id="3.40.630.30">
    <property type="match status" value="1"/>
</dbReference>
<evidence type="ECO:0000313" key="5">
    <source>
        <dbReference type="EMBL" id="GEB20250.1"/>
    </source>
</evidence>
<dbReference type="InterPro" id="IPR000182">
    <property type="entry name" value="GNAT_dom"/>
</dbReference>
<keyword evidence="1 5" id="KW-0808">Transferase</keyword>
<dbReference type="PANTHER" id="PTHR43792:SF8">
    <property type="entry name" value="[RIBOSOMAL PROTEIN US5]-ALANINE N-ACETYLTRANSFERASE"/>
    <property type="match status" value="1"/>
</dbReference>
<sequence length="191" mass="20680">MSLMRNLDNSSLGVSPGEDDRQCLLRPVELSDASAVAAAYRRNRQHLAPWEPARPEEFFTAAGQEAVIQAKLKQYQLGTEVPWVVTTPRGIAGMVTLSGIVRGPFLSANLGYWIDQACTGNGLAAGAVAAVVSMATKELNLHRIQAATLPHNAASQAVLRKSAFQQIGVAPSYLQIAGEWQDHVLFQRILF</sequence>
<evidence type="ECO:0000256" key="3">
    <source>
        <dbReference type="ARBA" id="ARBA00038502"/>
    </source>
</evidence>
<comment type="similarity">
    <text evidence="3">Belongs to the acetyltransferase family. RimJ subfamily.</text>
</comment>
<dbReference type="PANTHER" id="PTHR43792">
    <property type="entry name" value="GNAT FAMILY, PUTATIVE (AFU_ORTHOLOGUE AFUA_3G00765)-RELATED-RELATED"/>
    <property type="match status" value="1"/>
</dbReference>
<name>A0A4Y3NEH2_PAEAU</name>
<dbReference type="InterPro" id="IPR051531">
    <property type="entry name" value="N-acetyltransferase"/>
</dbReference>
<feature type="domain" description="N-acetyltransferase" evidence="4">
    <location>
        <begin position="23"/>
        <end position="185"/>
    </location>
</feature>
<evidence type="ECO:0000256" key="1">
    <source>
        <dbReference type="ARBA" id="ARBA00022679"/>
    </source>
</evidence>
<dbReference type="GO" id="GO:0005737">
    <property type="term" value="C:cytoplasm"/>
    <property type="evidence" value="ECO:0007669"/>
    <property type="project" value="TreeGrafter"/>
</dbReference>
<dbReference type="GeneID" id="97302617"/>
<dbReference type="EMBL" id="BJMD01000019">
    <property type="protein sequence ID" value="GEB20250.1"/>
    <property type="molecule type" value="Genomic_DNA"/>
</dbReference>
<gene>
    <name evidence="5" type="primary">rimJ</name>
    <name evidence="5" type="ORF">AAU01_30050</name>
</gene>
<accession>A0A4Y3NEH2</accession>
<dbReference type="Proteomes" id="UP000317715">
    <property type="component" value="Unassembled WGS sequence"/>
</dbReference>
<evidence type="ECO:0000313" key="6">
    <source>
        <dbReference type="Proteomes" id="UP000317715"/>
    </source>
</evidence>
<comment type="caution">
    <text evidence="5">The sequence shown here is derived from an EMBL/GenBank/DDBJ whole genome shotgun (WGS) entry which is preliminary data.</text>
</comment>
<proteinExistence type="inferred from homology"/>
<dbReference type="AlphaFoldDB" id="A0A4Y3NEH2"/>
<dbReference type="RefSeq" id="WP_141284855.1">
    <property type="nucleotide sequence ID" value="NZ_BAAAWK010000001.1"/>
</dbReference>
<organism evidence="5 6">
    <name type="scientific">Paenarthrobacter aurescens</name>
    <name type="common">Arthrobacter aurescens</name>
    <dbReference type="NCBI Taxonomy" id="43663"/>
    <lineage>
        <taxon>Bacteria</taxon>
        <taxon>Bacillati</taxon>
        <taxon>Actinomycetota</taxon>
        <taxon>Actinomycetes</taxon>
        <taxon>Micrococcales</taxon>
        <taxon>Micrococcaceae</taxon>
        <taxon>Paenarthrobacter</taxon>
    </lineage>
</organism>
<evidence type="ECO:0000259" key="4">
    <source>
        <dbReference type="PROSITE" id="PS51186"/>
    </source>
</evidence>
<dbReference type="PROSITE" id="PS51186">
    <property type="entry name" value="GNAT"/>
    <property type="match status" value="1"/>
</dbReference>
<dbReference type="GO" id="GO:0008999">
    <property type="term" value="F:protein-N-terminal-alanine acetyltransferase activity"/>
    <property type="evidence" value="ECO:0007669"/>
    <property type="project" value="TreeGrafter"/>
</dbReference>